<keyword evidence="1" id="KW-0472">Membrane</keyword>
<proteinExistence type="predicted"/>
<organism evidence="2 3">
    <name type="scientific">Colwellia echini</name>
    <dbReference type="NCBI Taxonomy" id="1982103"/>
    <lineage>
        <taxon>Bacteria</taxon>
        <taxon>Pseudomonadati</taxon>
        <taxon>Pseudomonadota</taxon>
        <taxon>Gammaproteobacteria</taxon>
        <taxon>Alteromonadales</taxon>
        <taxon>Colwelliaceae</taxon>
        <taxon>Colwellia</taxon>
    </lineage>
</organism>
<evidence type="ECO:0000256" key="1">
    <source>
        <dbReference type="SAM" id="Phobius"/>
    </source>
</evidence>
<reference evidence="2 3" key="1">
    <citation type="submission" date="2019-08" db="EMBL/GenBank/DDBJ databases">
        <title>Microbe sample from Colwellia echini.</title>
        <authorList>
            <person name="Christiansen L."/>
            <person name="Pathiraja D."/>
            <person name="Schultz-Johansen M."/>
            <person name="Choi I.-G."/>
            <person name="Stougaard P."/>
        </authorList>
    </citation>
    <scope>NUCLEOTIDE SEQUENCE [LARGE SCALE GENOMIC DNA]</scope>
    <source>
        <strain evidence="2 3">A3</strain>
    </source>
</reference>
<gene>
    <name evidence="2" type="ORF">CWS31_000095</name>
</gene>
<dbReference type="RefSeq" id="WP_101343134.1">
    <property type="nucleotide sequence ID" value="NZ_PJAI02000001.1"/>
</dbReference>
<keyword evidence="3" id="KW-1185">Reference proteome</keyword>
<feature type="transmembrane region" description="Helical" evidence="1">
    <location>
        <begin position="46"/>
        <end position="75"/>
    </location>
</feature>
<keyword evidence="1" id="KW-0812">Transmembrane</keyword>
<sequence length="121" mass="12989">MSFFKSLCLAILATLFLTYVFGASLLEWTNLQVTMNGEAIEPIKAIGFSALVTVLLVIAALAIVLSVFGGIVFIGLIIVGSIAMFTLGVFWPVLLIALVIWLLTSNKGAKQMKNQSTKHTA</sequence>
<accession>A0ABY3N0K7</accession>
<dbReference type="EMBL" id="PJAI02000001">
    <property type="protein sequence ID" value="TYK66983.1"/>
    <property type="molecule type" value="Genomic_DNA"/>
</dbReference>
<name>A0ABY3N0K7_9GAMM</name>
<comment type="caution">
    <text evidence="2">The sequence shown here is derived from an EMBL/GenBank/DDBJ whole genome shotgun (WGS) entry which is preliminary data.</text>
</comment>
<protein>
    <submittedName>
        <fullName evidence="2">Uncharacterized protein</fullName>
    </submittedName>
</protein>
<evidence type="ECO:0000313" key="2">
    <source>
        <dbReference type="EMBL" id="TYK66983.1"/>
    </source>
</evidence>
<dbReference type="Proteomes" id="UP000815846">
    <property type="component" value="Unassembled WGS sequence"/>
</dbReference>
<evidence type="ECO:0000313" key="3">
    <source>
        <dbReference type="Proteomes" id="UP000815846"/>
    </source>
</evidence>
<feature type="transmembrane region" description="Helical" evidence="1">
    <location>
        <begin position="82"/>
        <end position="103"/>
    </location>
</feature>
<keyword evidence="1" id="KW-1133">Transmembrane helix</keyword>